<dbReference type="AlphaFoldDB" id="A0A4D4J936"/>
<dbReference type="InterPro" id="IPR020846">
    <property type="entry name" value="MFS_dom"/>
</dbReference>
<organism evidence="9 10">
    <name type="scientific">Gandjariella thermophila</name>
    <dbReference type="NCBI Taxonomy" id="1931992"/>
    <lineage>
        <taxon>Bacteria</taxon>
        <taxon>Bacillati</taxon>
        <taxon>Actinomycetota</taxon>
        <taxon>Actinomycetes</taxon>
        <taxon>Pseudonocardiales</taxon>
        <taxon>Pseudonocardiaceae</taxon>
        <taxon>Gandjariella</taxon>
    </lineage>
</organism>
<dbReference type="Pfam" id="PF07690">
    <property type="entry name" value="MFS_1"/>
    <property type="match status" value="1"/>
</dbReference>
<proteinExistence type="predicted"/>
<comment type="subcellular location">
    <subcellularLocation>
        <location evidence="1">Cell membrane</location>
        <topology evidence="1">Multi-pass membrane protein</topology>
    </subcellularLocation>
</comment>
<sequence length="157" mass="16836">MPAPTVAGKQPAARRQWVVAMSLAFTVTMIDATIVSVALPTIQRELDLSNSGRVWIVNAYLLVYTACIAAAGRFADRLGQRRLFMAGLLTFVVASLLAGLARTSTLLVAALMTPTSQASVTNAFPRQERAGRWASTPGPPRWAWPPARCSAARSAPR</sequence>
<feature type="transmembrane region" description="Helical" evidence="7">
    <location>
        <begin position="54"/>
        <end position="71"/>
    </location>
</feature>
<keyword evidence="5 7" id="KW-0472">Membrane</keyword>
<reference evidence="10" key="1">
    <citation type="submission" date="2019-04" db="EMBL/GenBank/DDBJ databases">
        <title>Draft genome sequence of Pseudonocardiaceae bacterium SL3-2-4.</title>
        <authorList>
            <person name="Ningsih F."/>
            <person name="Yokota A."/>
            <person name="Sakai Y."/>
            <person name="Nanatani K."/>
            <person name="Yabe S."/>
            <person name="Oetari A."/>
            <person name="Sjamsuridzal W."/>
        </authorList>
    </citation>
    <scope>NUCLEOTIDE SEQUENCE [LARGE SCALE GENOMIC DNA]</scope>
    <source>
        <strain evidence="10">SL3-2-4</strain>
    </source>
</reference>
<feature type="domain" description="Major facilitator superfamily (MFS) profile" evidence="8">
    <location>
        <begin position="17"/>
        <end position="157"/>
    </location>
</feature>
<feature type="transmembrane region" description="Helical" evidence="7">
    <location>
        <begin position="17"/>
        <end position="42"/>
    </location>
</feature>
<evidence type="ECO:0000256" key="2">
    <source>
        <dbReference type="ARBA" id="ARBA00022448"/>
    </source>
</evidence>
<keyword evidence="10" id="KW-1185">Reference proteome</keyword>
<name>A0A4D4J936_9PSEU</name>
<gene>
    <name evidence="9" type="ORF">GTS_31530</name>
</gene>
<dbReference type="Gene3D" id="1.20.1720.10">
    <property type="entry name" value="Multidrug resistance protein D"/>
    <property type="match status" value="1"/>
</dbReference>
<dbReference type="GO" id="GO:0022857">
    <property type="term" value="F:transmembrane transporter activity"/>
    <property type="evidence" value="ECO:0007669"/>
    <property type="project" value="InterPro"/>
</dbReference>
<dbReference type="PROSITE" id="PS50850">
    <property type="entry name" value="MFS"/>
    <property type="match status" value="1"/>
</dbReference>
<evidence type="ECO:0000256" key="7">
    <source>
        <dbReference type="SAM" id="Phobius"/>
    </source>
</evidence>
<dbReference type="RefSeq" id="WP_137814597.1">
    <property type="nucleotide sequence ID" value="NZ_BJFL01000015.1"/>
</dbReference>
<accession>A0A4D4J936</accession>
<dbReference type="OrthoDB" id="7375466at2"/>
<protein>
    <recommendedName>
        <fullName evidence="8">Major facilitator superfamily (MFS) profile domain-containing protein</fullName>
    </recommendedName>
</protein>
<evidence type="ECO:0000256" key="4">
    <source>
        <dbReference type="ARBA" id="ARBA00022989"/>
    </source>
</evidence>
<evidence type="ECO:0000259" key="8">
    <source>
        <dbReference type="PROSITE" id="PS50850"/>
    </source>
</evidence>
<dbReference type="EMBL" id="BJFL01000015">
    <property type="protein sequence ID" value="GDY31520.1"/>
    <property type="molecule type" value="Genomic_DNA"/>
</dbReference>
<evidence type="ECO:0000313" key="10">
    <source>
        <dbReference type="Proteomes" id="UP000298860"/>
    </source>
</evidence>
<dbReference type="SUPFAM" id="SSF103473">
    <property type="entry name" value="MFS general substrate transporter"/>
    <property type="match status" value="1"/>
</dbReference>
<dbReference type="Proteomes" id="UP000298860">
    <property type="component" value="Unassembled WGS sequence"/>
</dbReference>
<dbReference type="GO" id="GO:0005886">
    <property type="term" value="C:plasma membrane"/>
    <property type="evidence" value="ECO:0007669"/>
    <property type="project" value="UniProtKB-SubCell"/>
</dbReference>
<dbReference type="InterPro" id="IPR036259">
    <property type="entry name" value="MFS_trans_sf"/>
</dbReference>
<keyword evidence="2" id="KW-0813">Transport</keyword>
<feature type="transmembrane region" description="Helical" evidence="7">
    <location>
        <begin position="83"/>
        <end position="112"/>
    </location>
</feature>
<feature type="compositionally biased region" description="Low complexity" evidence="6">
    <location>
        <begin position="144"/>
        <end position="157"/>
    </location>
</feature>
<keyword evidence="3 7" id="KW-0812">Transmembrane</keyword>
<evidence type="ECO:0000256" key="5">
    <source>
        <dbReference type="ARBA" id="ARBA00023136"/>
    </source>
</evidence>
<comment type="caution">
    <text evidence="9">The sequence shown here is derived from an EMBL/GenBank/DDBJ whole genome shotgun (WGS) entry which is preliminary data.</text>
</comment>
<keyword evidence="4 7" id="KW-1133">Transmembrane helix</keyword>
<feature type="region of interest" description="Disordered" evidence="6">
    <location>
        <begin position="129"/>
        <end position="157"/>
    </location>
</feature>
<dbReference type="InterPro" id="IPR011701">
    <property type="entry name" value="MFS"/>
</dbReference>
<evidence type="ECO:0000256" key="6">
    <source>
        <dbReference type="SAM" id="MobiDB-lite"/>
    </source>
</evidence>
<evidence type="ECO:0000313" key="9">
    <source>
        <dbReference type="EMBL" id="GDY31520.1"/>
    </source>
</evidence>
<dbReference type="PANTHER" id="PTHR42718">
    <property type="entry name" value="MAJOR FACILITATOR SUPERFAMILY MULTIDRUG TRANSPORTER MFSC"/>
    <property type="match status" value="1"/>
</dbReference>
<evidence type="ECO:0000256" key="1">
    <source>
        <dbReference type="ARBA" id="ARBA00004651"/>
    </source>
</evidence>
<evidence type="ECO:0000256" key="3">
    <source>
        <dbReference type="ARBA" id="ARBA00022692"/>
    </source>
</evidence>
<dbReference type="PANTHER" id="PTHR42718:SF9">
    <property type="entry name" value="MAJOR FACILITATOR SUPERFAMILY MULTIDRUG TRANSPORTER MFSC"/>
    <property type="match status" value="1"/>
</dbReference>